<evidence type="ECO:0000313" key="1">
    <source>
        <dbReference type="EMBL" id="KIC08633.1"/>
    </source>
</evidence>
<reference evidence="1 2" key="1">
    <citation type="submission" date="2014-12" db="EMBL/GenBank/DDBJ databases">
        <title>Genome sequence of Morococcus cerebrosus.</title>
        <authorList>
            <person name="Shin S.-K."/>
            <person name="Yi H."/>
        </authorList>
    </citation>
    <scope>NUCLEOTIDE SEQUENCE [LARGE SCALE GENOMIC DNA]</scope>
    <source>
        <strain evidence="1 2">CIP 81.93</strain>
    </source>
</reference>
<name>A0A0C1EIM6_9NEIS</name>
<organism evidence="1 2">
    <name type="scientific">Morococcus cerebrosus</name>
    <dbReference type="NCBI Taxonomy" id="1056807"/>
    <lineage>
        <taxon>Bacteria</taxon>
        <taxon>Pseudomonadati</taxon>
        <taxon>Pseudomonadota</taxon>
        <taxon>Betaproteobacteria</taxon>
        <taxon>Neisseriales</taxon>
        <taxon>Neisseriaceae</taxon>
        <taxon>Morococcus</taxon>
    </lineage>
</organism>
<proteinExistence type="predicted"/>
<comment type="caution">
    <text evidence="1">The sequence shown here is derived from an EMBL/GenBank/DDBJ whole genome shotgun (WGS) entry which is preliminary data.</text>
</comment>
<dbReference type="EMBL" id="JUFZ01000043">
    <property type="protein sequence ID" value="KIC08633.1"/>
    <property type="molecule type" value="Genomic_DNA"/>
</dbReference>
<dbReference type="AlphaFoldDB" id="A0A0C1EIM6"/>
<gene>
    <name evidence="1" type="ORF">MCC93_11450</name>
</gene>
<dbReference type="Proteomes" id="UP000031390">
    <property type="component" value="Unassembled WGS sequence"/>
</dbReference>
<accession>A0A0C1EIM6</accession>
<sequence>MNFLLLYPPNARKGRLKTNIQSFQTTPSILICHPSDG</sequence>
<evidence type="ECO:0000313" key="2">
    <source>
        <dbReference type="Proteomes" id="UP000031390"/>
    </source>
</evidence>
<protein>
    <submittedName>
        <fullName evidence="1">Uncharacterized protein</fullName>
    </submittedName>
</protein>